<proteinExistence type="predicted"/>
<organism evidence="1 2">
    <name type="scientific">Vitis vinifera</name>
    <name type="common">Grape</name>
    <dbReference type="NCBI Taxonomy" id="29760"/>
    <lineage>
        <taxon>Eukaryota</taxon>
        <taxon>Viridiplantae</taxon>
        <taxon>Streptophyta</taxon>
        <taxon>Embryophyta</taxon>
        <taxon>Tracheophyta</taxon>
        <taxon>Spermatophyta</taxon>
        <taxon>Magnoliopsida</taxon>
        <taxon>eudicotyledons</taxon>
        <taxon>Gunneridae</taxon>
        <taxon>Pentapetalae</taxon>
        <taxon>rosids</taxon>
        <taxon>Vitales</taxon>
        <taxon>Vitaceae</taxon>
        <taxon>Viteae</taxon>
        <taxon>Vitis</taxon>
    </lineage>
</organism>
<reference evidence="2" key="1">
    <citation type="journal article" date="2007" name="Nature">
        <title>The grapevine genome sequence suggests ancestral hexaploidization in major angiosperm phyla.</title>
        <authorList>
            <consortium name="The French-Italian Public Consortium for Grapevine Genome Characterization."/>
            <person name="Jaillon O."/>
            <person name="Aury J.-M."/>
            <person name="Noel B."/>
            <person name="Policriti A."/>
            <person name="Clepet C."/>
            <person name="Casagrande A."/>
            <person name="Choisne N."/>
            <person name="Aubourg S."/>
            <person name="Vitulo N."/>
            <person name="Jubin C."/>
            <person name="Vezzi A."/>
            <person name="Legeai F."/>
            <person name="Hugueney P."/>
            <person name="Dasilva C."/>
            <person name="Horner D."/>
            <person name="Mica E."/>
            <person name="Jublot D."/>
            <person name="Poulain J."/>
            <person name="Bruyere C."/>
            <person name="Billault A."/>
            <person name="Segurens B."/>
            <person name="Gouyvenoux M."/>
            <person name="Ugarte E."/>
            <person name="Cattonaro F."/>
            <person name="Anthouard V."/>
            <person name="Vico V."/>
            <person name="Del Fabbro C."/>
            <person name="Alaux M."/>
            <person name="Di Gaspero G."/>
            <person name="Dumas V."/>
            <person name="Felice N."/>
            <person name="Paillard S."/>
            <person name="Juman I."/>
            <person name="Moroldo M."/>
            <person name="Scalabrin S."/>
            <person name="Canaguier A."/>
            <person name="Le Clainche I."/>
            <person name="Malacrida G."/>
            <person name="Durand E."/>
            <person name="Pesole G."/>
            <person name="Laucou V."/>
            <person name="Chatelet P."/>
            <person name="Merdinoglu D."/>
            <person name="Delledonne M."/>
            <person name="Pezzotti M."/>
            <person name="Lecharny A."/>
            <person name="Scarpelli C."/>
            <person name="Artiguenave F."/>
            <person name="Pe M.E."/>
            <person name="Valle G."/>
            <person name="Morgante M."/>
            <person name="Caboche M."/>
            <person name="Adam-Blondon A.-F."/>
            <person name="Weissenbach J."/>
            <person name="Quetier F."/>
            <person name="Wincker P."/>
        </authorList>
    </citation>
    <scope>NUCLEOTIDE SEQUENCE [LARGE SCALE GENOMIC DNA]</scope>
    <source>
        <strain evidence="2">cv. Pinot noir / PN40024</strain>
    </source>
</reference>
<accession>F6I001</accession>
<dbReference type="AlphaFoldDB" id="F6I001"/>
<evidence type="ECO:0000313" key="1">
    <source>
        <dbReference type="EMBL" id="CCB60267.1"/>
    </source>
</evidence>
<keyword evidence="2" id="KW-1185">Reference proteome</keyword>
<evidence type="ECO:0000313" key="2">
    <source>
        <dbReference type="Proteomes" id="UP000009183"/>
    </source>
</evidence>
<gene>
    <name evidence="1" type="ordered locus">VIT_07s0005g06190</name>
</gene>
<dbReference type="InParanoid" id="F6I001"/>
<name>F6I001_VITVI</name>
<protein>
    <submittedName>
        <fullName evidence="1">Uncharacterized protein</fullName>
    </submittedName>
</protein>
<dbReference type="PaxDb" id="29760-VIT_07s0005g06190.t01"/>
<sequence>MHSISPTENKPSFVTSLRFTPQCFSKASSISREPRIIPGQPLKATEPLTEIRQADGEEKDSAGAIYGRSGSVMQRAMSFLEDEL</sequence>
<dbReference type="Proteomes" id="UP000009183">
    <property type="component" value="Chromosome 7"/>
</dbReference>
<dbReference type="EMBL" id="FN596502">
    <property type="protein sequence ID" value="CCB60267.1"/>
    <property type="molecule type" value="Genomic_DNA"/>
</dbReference>
<dbReference type="HOGENOM" id="CLU_2532081_0_0_1"/>